<comment type="caution">
    <text evidence="3">The sequence shown here is derived from an EMBL/GenBank/DDBJ whole genome shotgun (WGS) entry which is preliminary data.</text>
</comment>
<dbReference type="RefSeq" id="WP_133361181.1">
    <property type="nucleotide sequence ID" value="NZ_SMUV01000072.1"/>
</dbReference>
<dbReference type="InterPro" id="IPR050471">
    <property type="entry name" value="AB_hydrolase"/>
</dbReference>
<organism evidence="3 4">
    <name type="scientific">Antarcticimicrobium luteum</name>
    <dbReference type="NCBI Taxonomy" id="2547397"/>
    <lineage>
        <taxon>Bacteria</taxon>
        <taxon>Pseudomonadati</taxon>
        <taxon>Pseudomonadota</taxon>
        <taxon>Alphaproteobacteria</taxon>
        <taxon>Rhodobacterales</taxon>
        <taxon>Paracoccaceae</taxon>
        <taxon>Antarcticimicrobium</taxon>
    </lineage>
</organism>
<dbReference type="Gene3D" id="3.40.50.1820">
    <property type="entry name" value="alpha/beta hydrolase"/>
    <property type="match status" value="1"/>
</dbReference>
<dbReference type="OrthoDB" id="9785847at2"/>
<evidence type="ECO:0000256" key="1">
    <source>
        <dbReference type="SAM" id="MobiDB-lite"/>
    </source>
</evidence>
<dbReference type="Proteomes" id="UP000295301">
    <property type="component" value="Unassembled WGS sequence"/>
</dbReference>
<gene>
    <name evidence="3" type="ORF">E1832_18150</name>
</gene>
<keyword evidence="4" id="KW-1185">Reference proteome</keyword>
<name>A0A4R5UVB3_9RHOB</name>
<protein>
    <submittedName>
        <fullName evidence="3">Alpha/beta fold hydrolase</fullName>
    </submittedName>
</protein>
<feature type="compositionally biased region" description="Basic residues" evidence="1">
    <location>
        <begin position="12"/>
        <end position="22"/>
    </location>
</feature>
<dbReference type="AlphaFoldDB" id="A0A4R5UVB3"/>
<dbReference type="InterPro" id="IPR000073">
    <property type="entry name" value="AB_hydrolase_1"/>
</dbReference>
<dbReference type="GO" id="GO:0004806">
    <property type="term" value="F:triacylglycerol lipase activity"/>
    <property type="evidence" value="ECO:0007669"/>
    <property type="project" value="TreeGrafter"/>
</dbReference>
<feature type="region of interest" description="Disordered" evidence="1">
    <location>
        <begin position="1"/>
        <end position="26"/>
    </location>
</feature>
<reference evidence="3 4" key="1">
    <citation type="submission" date="2019-03" db="EMBL/GenBank/DDBJ databases">
        <title>Ruegeria lutea sp. nov., a novel strain, isolated from marine sediment, the Masan Bay, South Korea.</title>
        <authorList>
            <person name="Kim J."/>
            <person name="Kim D.-Y."/>
            <person name="Lee S.-S."/>
        </authorList>
    </citation>
    <scope>NUCLEOTIDE SEQUENCE [LARGE SCALE GENOMIC DNA]</scope>
    <source>
        <strain evidence="3 4">318-1</strain>
    </source>
</reference>
<feature type="domain" description="AB hydrolase-1" evidence="2">
    <location>
        <begin position="98"/>
        <end position="292"/>
    </location>
</feature>
<dbReference type="Pfam" id="PF12697">
    <property type="entry name" value="Abhydrolase_6"/>
    <property type="match status" value="1"/>
</dbReference>
<dbReference type="InterPro" id="IPR029058">
    <property type="entry name" value="AB_hydrolase_fold"/>
</dbReference>
<dbReference type="PANTHER" id="PTHR43433:SF5">
    <property type="entry name" value="AB HYDROLASE-1 DOMAIN-CONTAINING PROTEIN"/>
    <property type="match status" value="1"/>
</dbReference>
<evidence type="ECO:0000259" key="2">
    <source>
        <dbReference type="Pfam" id="PF12697"/>
    </source>
</evidence>
<dbReference type="PANTHER" id="PTHR43433">
    <property type="entry name" value="HYDROLASE, ALPHA/BETA FOLD FAMILY PROTEIN"/>
    <property type="match status" value="1"/>
</dbReference>
<dbReference type="EMBL" id="SMUV01000072">
    <property type="protein sequence ID" value="TDK43174.1"/>
    <property type="molecule type" value="Genomic_DNA"/>
</dbReference>
<keyword evidence="3" id="KW-0378">Hydrolase</keyword>
<evidence type="ECO:0000313" key="4">
    <source>
        <dbReference type="Proteomes" id="UP000295301"/>
    </source>
</evidence>
<dbReference type="GO" id="GO:0046503">
    <property type="term" value="P:glycerolipid catabolic process"/>
    <property type="evidence" value="ECO:0007669"/>
    <property type="project" value="TreeGrafter"/>
</dbReference>
<sequence length="304" mass="32217">MTETATQESRPIRRRGRGKRAGKPSPPLFGLVRGAARGLSLAAPALAAILLERVFLTPRRYRMPEREKVWMAGAEVWRIPFDAGRLIPLYAWGEGPVVLLVHGFAGRGSQMGAFIAPLRAQGYRVVTFDAPAHGAADGRQSSVPEAAEALVRVAAHLGPLAAVIAHSAGAAACSVALARGMDCGKVVYIAPNEDLGGFLGRAAGFLGMTDRVAKKTRARIEVRYGVGFEALRGAALAAEQSIPALIVHDREDEMIHFEDGARIARAWPGAEMIETRGLGHARILRDDGVVEAAARFIGPAGAPA</sequence>
<proteinExistence type="predicted"/>
<dbReference type="SUPFAM" id="SSF53474">
    <property type="entry name" value="alpha/beta-Hydrolases"/>
    <property type="match status" value="1"/>
</dbReference>
<evidence type="ECO:0000313" key="3">
    <source>
        <dbReference type="EMBL" id="TDK43174.1"/>
    </source>
</evidence>
<accession>A0A4R5UVB3</accession>